<evidence type="ECO:0000313" key="3">
    <source>
        <dbReference type="Proteomes" id="UP000182107"/>
    </source>
</evidence>
<dbReference type="Pfam" id="PF00535">
    <property type="entry name" value="Glycos_transf_2"/>
    <property type="match status" value="1"/>
</dbReference>
<reference evidence="2 3" key="1">
    <citation type="submission" date="2016-10" db="EMBL/GenBank/DDBJ databases">
        <authorList>
            <person name="Varghese N."/>
            <person name="Submissions S."/>
        </authorList>
    </citation>
    <scope>NUCLEOTIDE SEQUENCE [LARGE SCALE GENOMIC DNA]</scope>
    <source>
        <strain evidence="2 3">Sb17</strain>
    </source>
</reference>
<dbReference type="EMBL" id="FNMW01000001">
    <property type="protein sequence ID" value="SDW25848.1"/>
    <property type="molecule type" value="Genomic_DNA"/>
</dbReference>
<dbReference type="AlphaFoldDB" id="A0AAE8HJF3"/>
<dbReference type="SUPFAM" id="SSF53448">
    <property type="entry name" value="Nucleotide-diphospho-sugar transferases"/>
    <property type="match status" value="1"/>
</dbReference>
<organism evidence="2 3">
    <name type="scientific">Streptococcus equinus</name>
    <name type="common">Streptococcus bovis</name>
    <dbReference type="NCBI Taxonomy" id="1335"/>
    <lineage>
        <taxon>Bacteria</taxon>
        <taxon>Bacillati</taxon>
        <taxon>Bacillota</taxon>
        <taxon>Bacilli</taxon>
        <taxon>Lactobacillales</taxon>
        <taxon>Streptococcaceae</taxon>
        <taxon>Streptococcus</taxon>
    </lineage>
</organism>
<dbReference type="InterPro" id="IPR029044">
    <property type="entry name" value="Nucleotide-diphossugar_trans"/>
</dbReference>
<dbReference type="Proteomes" id="UP000182107">
    <property type="component" value="Unassembled WGS sequence"/>
</dbReference>
<feature type="domain" description="Glycosyltransferase 2-like" evidence="1">
    <location>
        <begin position="11"/>
        <end position="175"/>
    </location>
</feature>
<dbReference type="Gene3D" id="3.90.550.10">
    <property type="entry name" value="Spore Coat Polysaccharide Biosynthesis Protein SpsA, Chain A"/>
    <property type="match status" value="1"/>
</dbReference>
<accession>A0AAE8HJF3</accession>
<gene>
    <name evidence="2" type="ORF">SAMN05216415_0327</name>
</gene>
<sequence length="286" mass="33815">MGKMIQKKVDIICPLYNAQDYIQGLHASLLNQKKVDINKFRYVLTECPDNTEMFLKENNIDYKKINKNDFSHSLTRETEALESDADILVFITQDIVIEDELWLYNLVKDINDEDIVATYSRQLTKFNNLEKYTRESNYPEDDIIKTKDDIDEMGLRTFFFSDATSAISAKVFKELNGYDHKKLPISEDMYIAYKIIMNGYKIKYCSESEVYHSHDFTLKEIYDRYKLTGQFFKENSYLDNYGTTDSGAKLAFYILKRIFEEKRFELLLRYPFDMGARYIGMKVGKR</sequence>
<dbReference type="InterPro" id="IPR001173">
    <property type="entry name" value="Glyco_trans_2-like"/>
</dbReference>
<protein>
    <submittedName>
        <fullName evidence="2">Rhamnosyltransferase</fullName>
    </submittedName>
</protein>
<proteinExistence type="predicted"/>
<comment type="caution">
    <text evidence="2">The sequence shown here is derived from an EMBL/GenBank/DDBJ whole genome shotgun (WGS) entry which is preliminary data.</text>
</comment>
<evidence type="ECO:0000313" key="2">
    <source>
        <dbReference type="EMBL" id="SDW25848.1"/>
    </source>
</evidence>
<name>A0AAE8HJF3_STREI</name>
<evidence type="ECO:0000259" key="1">
    <source>
        <dbReference type="Pfam" id="PF00535"/>
    </source>
</evidence>